<dbReference type="AlphaFoldDB" id="A0A953LFW5"/>
<gene>
    <name evidence="5" type="ORF">CWE10_05325</name>
</gene>
<feature type="compositionally biased region" description="Polar residues" evidence="3">
    <location>
        <begin position="332"/>
        <end position="344"/>
    </location>
</feature>
<dbReference type="GO" id="GO:0015979">
    <property type="term" value="P:photosynthesis"/>
    <property type="evidence" value="ECO:0007669"/>
    <property type="project" value="UniProtKB-KW"/>
</dbReference>
<feature type="region of interest" description="Disordered" evidence="3">
    <location>
        <begin position="325"/>
        <end position="344"/>
    </location>
</feature>
<dbReference type="InterPro" id="IPR015943">
    <property type="entry name" value="WD40/YVTN_repeat-like_dom_sf"/>
</dbReference>
<evidence type="ECO:0000259" key="4">
    <source>
        <dbReference type="Pfam" id="PF14870"/>
    </source>
</evidence>
<accession>A0A953LFW5</accession>
<dbReference type="GO" id="GO:0009523">
    <property type="term" value="C:photosystem II"/>
    <property type="evidence" value="ECO:0007669"/>
    <property type="project" value="UniProtKB-KW"/>
</dbReference>
<feature type="domain" description="Photosynthesis system II assembly factor Ycf48/Hcf136-like" evidence="4">
    <location>
        <begin position="20"/>
        <end position="134"/>
    </location>
</feature>
<evidence type="ECO:0000256" key="2">
    <source>
        <dbReference type="ARBA" id="ARBA00023276"/>
    </source>
</evidence>
<name>A0A953LFW5_SYMTR</name>
<evidence type="ECO:0000313" key="5">
    <source>
        <dbReference type="EMBL" id="MBY6275633.1"/>
    </source>
</evidence>
<comment type="caution">
    <text evidence="5">The sequence shown here is derived from an EMBL/GenBank/DDBJ whole genome shotgun (WGS) entry which is preliminary data.</text>
</comment>
<evidence type="ECO:0000256" key="1">
    <source>
        <dbReference type="ARBA" id="ARBA00022531"/>
    </source>
</evidence>
<evidence type="ECO:0000313" key="6">
    <source>
        <dbReference type="Proteomes" id="UP000732377"/>
    </source>
</evidence>
<protein>
    <recommendedName>
        <fullName evidence="4">Photosynthesis system II assembly factor Ycf48/Hcf136-like domain-containing protein</fullName>
    </recommendedName>
</protein>
<dbReference type="InterPro" id="IPR028203">
    <property type="entry name" value="PSII_CF48-like_dom"/>
</dbReference>
<dbReference type="Pfam" id="PF14870">
    <property type="entry name" value="PSII_BNR"/>
    <property type="match status" value="1"/>
</dbReference>
<dbReference type="Proteomes" id="UP000732377">
    <property type="component" value="Unassembled WGS sequence"/>
</dbReference>
<keyword evidence="1" id="KW-0602">Photosynthesis</keyword>
<dbReference type="CDD" id="cd15482">
    <property type="entry name" value="Sialidase_non-viral"/>
    <property type="match status" value="1"/>
</dbReference>
<dbReference type="PANTHER" id="PTHR47199">
    <property type="entry name" value="PHOTOSYSTEM II STABILITY/ASSEMBLY FACTOR HCF136, CHLOROPLASTIC"/>
    <property type="match status" value="1"/>
</dbReference>
<dbReference type="EMBL" id="PIUK01000033">
    <property type="protein sequence ID" value="MBY6275633.1"/>
    <property type="molecule type" value="Genomic_DNA"/>
</dbReference>
<dbReference type="SUPFAM" id="SSF110296">
    <property type="entry name" value="Oligoxyloglucan reducing end-specific cellobiohydrolase"/>
    <property type="match status" value="1"/>
</dbReference>
<dbReference type="PANTHER" id="PTHR47199:SF2">
    <property type="entry name" value="PHOTOSYSTEM II STABILITY_ASSEMBLY FACTOR HCF136, CHLOROPLASTIC"/>
    <property type="match status" value="1"/>
</dbReference>
<dbReference type="Gene3D" id="2.130.10.10">
    <property type="entry name" value="YVTN repeat-like/Quinoprotein amine dehydrogenase"/>
    <property type="match status" value="1"/>
</dbReference>
<sequence>MAVIVAVLAPGCEAGDRSAPIPSVPVAAAFLDERHGWIGAADGIWYTDDGGRKWTHQFPSQEAVIRLGFVDPQNGWALTQSSAALRTQNGGADWITLDVPGASLRAVDLVSPAHAVATDGNGLLVSRDGGKTWDRSRPPLPLADLDFVSEEEGWAAGEGQVWHTRDGGETWSAQLTLPEPDRWLGDTFVRFPSETSGWVLFCLGQGAAYQETYLLYGTTDGGRTWTPRLVGGWPWPFEAEAPEAPQGPGGYPVAFDARADTAWVAVYSPAAGHLEVVRVTLGGAPPVSSDKIPIEDPRKPTVGISFVDTETGWLVMSDSQQKKTAILRSDDGGTSWTSTIDNPR</sequence>
<proteinExistence type="predicted"/>
<evidence type="ECO:0000256" key="3">
    <source>
        <dbReference type="SAM" id="MobiDB-lite"/>
    </source>
</evidence>
<organism evidence="5 6">
    <name type="scientific">Symbiobacterium thermophilum</name>
    <dbReference type="NCBI Taxonomy" id="2734"/>
    <lineage>
        <taxon>Bacteria</taxon>
        <taxon>Bacillati</taxon>
        <taxon>Bacillota</taxon>
        <taxon>Clostridia</taxon>
        <taxon>Eubacteriales</taxon>
        <taxon>Symbiobacteriaceae</taxon>
        <taxon>Symbiobacterium</taxon>
    </lineage>
</organism>
<keyword evidence="2" id="KW-0604">Photosystem II</keyword>
<reference evidence="5" key="1">
    <citation type="submission" date="2017-11" db="EMBL/GenBank/DDBJ databases">
        <title>Three new genomes from thermophilic consortium.</title>
        <authorList>
            <person name="Quaggio R."/>
            <person name="Amgarten D."/>
            <person name="Setubal J.C."/>
        </authorList>
    </citation>
    <scope>NUCLEOTIDE SEQUENCE</scope>
    <source>
        <strain evidence="5">ZCTH01-B2</strain>
    </source>
</reference>